<sequence>MIRLRVESIDKATPWLECERKGAVKRMWVRGVAMIKALGGFLAAKYREFIGLQVFNVMWLDGPTAERRHRGNDNAFGTVRL</sequence>
<dbReference type="AlphaFoldDB" id="A0A6M4GJ78"/>
<reference evidence="1 2" key="1">
    <citation type="submission" date="2020-04" db="EMBL/GenBank/DDBJ databases">
        <title>The Whole Genome Analysis of High salt-tolerant Sphingobium yanoikuyae YC-XJ2 with Aryl organophosphorus flame retardants (aryl-OPFRs)-degrading capacity and characteristics of Related phosphotriesterase.</title>
        <authorList>
            <person name="Li X."/>
        </authorList>
    </citation>
    <scope>NUCLEOTIDE SEQUENCE [LARGE SCALE GENOMIC DNA]</scope>
    <source>
        <strain evidence="1 2">YC-XJ2</strain>
        <plasmid evidence="2">p-a-sy</plasmid>
    </source>
</reference>
<evidence type="ECO:0000313" key="2">
    <source>
        <dbReference type="Proteomes" id="UP000502611"/>
    </source>
</evidence>
<dbReference type="EMBL" id="CP053022">
    <property type="protein sequence ID" value="QJR05867.1"/>
    <property type="molecule type" value="Genomic_DNA"/>
</dbReference>
<dbReference type="Proteomes" id="UP000502611">
    <property type="component" value="Plasmid p-A-Sy"/>
</dbReference>
<dbReference type="RefSeq" id="WP_169863495.1">
    <property type="nucleotide sequence ID" value="NZ_CP053022.1"/>
</dbReference>
<organism evidence="1 2">
    <name type="scientific">Sphingobium yanoikuyae</name>
    <name type="common">Sphingomonas yanoikuyae</name>
    <dbReference type="NCBI Taxonomy" id="13690"/>
    <lineage>
        <taxon>Bacteria</taxon>
        <taxon>Pseudomonadati</taxon>
        <taxon>Pseudomonadota</taxon>
        <taxon>Alphaproteobacteria</taxon>
        <taxon>Sphingomonadales</taxon>
        <taxon>Sphingomonadaceae</taxon>
        <taxon>Sphingobium</taxon>
    </lineage>
</organism>
<keyword evidence="1" id="KW-0614">Plasmid</keyword>
<gene>
    <name evidence="1" type="ORF">HH800_26940</name>
</gene>
<accession>A0A6M4GJ78</accession>
<protein>
    <submittedName>
        <fullName evidence="1">Uncharacterized protein</fullName>
    </submittedName>
</protein>
<geneLocation type="plasmid" evidence="2">
    <name>p-a-sy</name>
</geneLocation>
<proteinExistence type="predicted"/>
<name>A0A6M4GJ78_SPHYA</name>
<evidence type="ECO:0000313" key="1">
    <source>
        <dbReference type="EMBL" id="QJR05867.1"/>
    </source>
</evidence>